<dbReference type="Proteomes" id="UP000218811">
    <property type="component" value="Unassembled WGS sequence"/>
</dbReference>
<name>A0A2H3IYN9_WOLCO</name>
<dbReference type="OrthoDB" id="205198at2759"/>
<dbReference type="PANTHER" id="PTHR11736:SF14">
    <property type="entry name" value="NSE3 HOMOLOG, SMC5-SMC6 COMPLEX COMPONENT"/>
    <property type="match status" value="1"/>
</dbReference>
<accession>A0A2H3IYN9</accession>
<dbReference type="InterPro" id="IPR041898">
    <property type="entry name" value="MAGE_WH1"/>
</dbReference>
<dbReference type="InterPro" id="IPR037445">
    <property type="entry name" value="MAGE"/>
</dbReference>
<dbReference type="STRING" id="742152.A0A2H3IYN9"/>
<dbReference type="EMBL" id="KB467832">
    <property type="protein sequence ID" value="PCH34545.1"/>
    <property type="molecule type" value="Genomic_DNA"/>
</dbReference>
<reference evidence="3 4" key="1">
    <citation type="journal article" date="2012" name="Science">
        <title>The Paleozoic origin of enzymatic lignin decomposition reconstructed from 31 fungal genomes.</title>
        <authorList>
            <person name="Floudas D."/>
            <person name="Binder M."/>
            <person name="Riley R."/>
            <person name="Barry K."/>
            <person name="Blanchette R.A."/>
            <person name="Henrissat B."/>
            <person name="Martinez A.T."/>
            <person name="Otillar R."/>
            <person name="Spatafora J.W."/>
            <person name="Yadav J.S."/>
            <person name="Aerts A."/>
            <person name="Benoit I."/>
            <person name="Boyd A."/>
            <person name="Carlson A."/>
            <person name="Copeland A."/>
            <person name="Coutinho P.M."/>
            <person name="de Vries R.P."/>
            <person name="Ferreira P."/>
            <person name="Findley K."/>
            <person name="Foster B."/>
            <person name="Gaskell J."/>
            <person name="Glotzer D."/>
            <person name="Gorecki P."/>
            <person name="Heitman J."/>
            <person name="Hesse C."/>
            <person name="Hori C."/>
            <person name="Igarashi K."/>
            <person name="Jurgens J.A."/>
            <person name="Kallen N."/>
            <person name="Kersten P."/>
            <person name="Kohler A."/>
            <person name="Kuees U."/>
            <person name="Kumar T.K.A."/>
            <person name="Kuo A."/>
            <person name="LaButti K."/>
            <person name="Larrondo L.F."/>
            <person name="Lindquist E."/>
            <person name="Ling A."/>
            <person name="Lombard V."/>
            <person name="Lucas S."/>
            <person name="Lundell T."/>
            <person name="Martin R."/>
            <person name="McLaughlin D.J."/>
            <person name="Morgenstern I."/>
            <person name="Morin E."/>
            <person name="Murat C."/>
            <person name="Nagy L.G."/>
            <person name="Nolan M."/>
            <person name="Ohm R.A."/>
            <person name="Patyshakuliyeva A."/>
            <person name="Rokas A."/>
            <person name="Ruiz-Duenas F.J."/>
            <person name="Sabat G."/>
            <person name="Salamov A."/>
            <person name="Samejima M."/>
            <person name="Schmutz J."/>
            <person name="Slot J.C."/>
            <person name="St John F."/>
            <person name="Stenlid J."/>
            <person name="Sun H."/>
            <person name="Sun S."/>
            <person name="Syed K."/>
            <person name="Tsang A."/>
            <person name="Wiebenga A."/>
            <person name="Young D."/>
            <person name="Pisabarro A."/>
            <person name="Eastwood D.C."/>
            <person name="Martin F."/>
            <person name="Cullen D."/>
            <person name="Grigoriev I.V."/>
            <person name="Hibbett D.S."/>
        </authorList>
    </citation>
    <scope>NUCLEOTIDE SEQUENCE [LARGE SCALE GENOMIC DNA]</scope>
    <source>
        <strain evidence="3 4">MD-104</strain>
    </source>
</reference>
<evidence type="ECO:0000259" key="2">
    <source>
        <dbReference type="PROSITE" id="PS50838"/>
    </source>
</evidence>
<feature type="domain" description="MAGE" evidence="2">
    <location>
        <begin position="19"/>
        <end position="79"/>
    </location>
</feature>
<protein>
    <submittedName>
        <fullName evidence="3">MAGE-domain-containing protein</fullName>
    </submittedName>
</protein>
<dbReference type="PANTHER" id="PTHR11736">
    <property type="entry name" value="MELANOMA-ASSOCIATED ANTIGEN MAGE ANTIGEN"/>
    <property type="match status" value="1"/>
</dbReference>
<proteinExistence type="predicted"/>
<dbReference type="Gene3D" id="1.10.10.1210">
    <property type="entry name" value="MAGE homology domain, winged helix WH2 motif"/>
    <property type="match status" value="1"/>
</dbReference>
<dbReference type="InterPro" id="IPR002190">
    <property type="entry name" value="MHD_dom"/>
</dbReference>
<dbReference type="AlphaFoldDB" id="A0A2H3IYN9"/>
<evidence type="ECO:0000313" key="3">
    <source>
        <dbReference type="EMBL" id="PCH34545.1"/>
    </source>
</evidence>
<evidence type="ECO:0000313" key="4">
    <source>
        <dbReference type="Proteomes" id="UP000218811"/>
    </source>
</evidence>
<organism evidence="3 4">
    <name type="scientific">Wolfiporia cocos (strain MD-104)</name>
    <name type="common">Brown rot fungus</name>
    <dbReference type="NCBI Taxonomy" id="742152"/>
    <lineage>
        <taxon>Eukaryota</taxon>
        <taxon>Fungi</taxon>
        <taxon>Dikarya</taxon>
        <taxon>Basidiomycota</taxon>
        <taxon>Agaricomycotina</taxon>
        <taxon>Agaricomycetes</taxon>
        <taxon>Polyporales</taxon>
        <taxon>Phaeolaceae</taxon>
        <taxon>Wolfiporia</taxon>
    </lineage>
</organism>
<dbReference type="GO" id="GO:0005634">
    <property type="term" value="C:nucleus"/>
    <property type="evidence" value="ECO:0007669"/>
    <property type="project" value="TreeGrafter"/>
</dbReference>
<dbReference type="Gene3D" id="1.10.10.1200">
    <property type="entry name" value="MAGE homology domain, winged helix WH1 motif"/>
    <property type="match status" value="1"/>
</dbReference>
<dbReference type="GO" id="GO:0006281">
    <property type="term" value="P:DNA repair"/>
    <property type="evidence" value="ECO:0007669"/>
    <property type="project" value="TreeGrafter"/>
</dbReference>
<dbReference type="InterPro" id="IPR041899">
    <property type="entry name" value="MAGE_WH2"/>
</dbReference>
<evidence type="ECO:0000256" key="1">
    <source>
        <dbReference type="SAM" id="MobiDB-lite"/>
    </source>
</evidence>
<keyword evidence="4" id="KW-1185">Reference proteome</keyword>
<dbReference type="PROSITE" id="PS50838">
    <property type="entry name" value="MAGE"/>
    <property type="match status" value="1"/>
</dbReference>
<dbReference type="SMART" id="SM01373">
    <property type="entry name" value="MAGE"/>
    <property type="match status" value="1"/>
</dbReference>
<dbReference type="Pfam" id="PF01454">
    <property type="entry name" value="MAGE"/>
    <property type="match status" value="1"/>
</dbReference>
<feature type="region of interest" description="Disordered" evidence="1">
    <location>
        <begin position="244"/>
        <end position="270"/>
    </location>
</feature>
<dbReference type="OMA" id="DANDAWI"/>
<sequence length="349" mass="37533">MSGGDNDEEVDGGEGQTELERKANDLVRLALFTENRRVPLRRDEISKKILGSSTRQFNAVMQRGQEILHKTFGMELVELQRAAGDNLDDQDAELLKGANGKKRAIPTGTKSYILRSILHPKIISIASTPDPEILQIEKADLVQFAETHHTSDHGEDTGPGVSGCILGWSQADEVGSVGLLYTILALILVDGRTMRDSDLRTHLKHLSVGPSSPLPLTSRTTSAQSLTLDSYLASLVRQGYLEKAHGGSSASNKRGRGRPAAHSQATGEDGANAVEWRWGLRAASEVGEQSVAQFVAEFMVNVGAGGEAGSDEEGAASARWREEGRKRQFDAVMKGIERAAAGAALQDLV</sequence>
<gene>
    <name evidence="3" type="ORF">WOLCODRAFT_139422</name>
</gene>